<dbReference type="GO" id="GO:0016811">
    <property type="term" value="F:hydrolase activity, acting on carbon-nitrogen (but not peptide) bonds, in linear amides"/>
    <property type="evidence" value="ECO:0007669"/>
    <property type="project" value="InterPro"/>
</dbReference>
<protein>
    <submittedName>
        <fullName evidence="2">Acetamidase</fullName>
    </submittedName>
</protein>
<dbReference type="Pfam" id="PF03069">
    <property type="entry name" value="FmdA_AmdA"/>
    <property type="match status" value="1"/>
</dbReference>
<name>A0A4Y6PLS3_PERCE</name>
<dbReference type="SUPFAM" id="SSF141130">
    <property type="entry name" value="Acetamidase/Formamidase-like"/>
    <property type="match status" value="1"/>
</dbReference>
<organism evidence="2 3">
    <name type="scientific">Persicimonas caeni</name>
    <dbReference type="NCBI Taxonomy" id="2292766"/>
    <lineage>
        <taxon>Bacteria</taxon>
        <taxon>Deltaproteobacteria</taxon>
        <taxon>Bradymonadales</taxon>
        <taxon>Bradymonadaceae</taxon>
        <taxon>Persicimonas</taxon>
    </lineage>
</organism>
<dbReference type="AlphaFoldDB" id="A0A4Y6PLS3"/>
<accession>A0A4Y6PLS3</accession>
<sequence length="313" mass="33762">MRHTLEPSRATLHGKFSPDLDPALTVDRGDTVVYRTLDISFGRGQHVRGEPTRPKWGPRESPRDDGPALHGPVYVRGALAGSTLVAHLEEIRPADWGWTYSGQGPFNRALNEAVGLGDADSRLLLWELDADAMVGTSERGHRVELRPFMGTIGLTPAGSGWHEGWFPTPHGGNMDCKELVAGTMLYLPVGVDGGLVSLGDGHARQGDGELAGTAIECPMERVVVRYDVETSFSVDVPTARTPSGWVTLGFSRDLDEAAAQAVSGMLDVLERELEVDRQEAMLLASVVVDVRITQLVNGVRGVHAVFDPDDLLG</sequence>
<dbReference type="PANTHER" id="PTHR31891">
    <property type="entry name" value="FORMAMIDASE C869.04-RELATED"/>
    <property type="match status" value="1"/>
</dbReference>
<accession>A0A5B8Y1Z8</accession>
<keyword evidence="3" id="KW-1185">Reference proteome</keyword>
<dbReference type="OrthoDB" id="9785236at2"/>
<proteinExistence type="predicted"/>
<dbReference type="EMBL" id="CP041186">
    <property type="protein sequence ID" value="QDG49212.1"/>
    <property type="molecule type" value="Genomic_DNA"/>
</dbReference>
<dbReference type="Gene3D" id="3.10.28.20">
    <property type="entry name" value="Acetamidase/Formamidase-like domains"/>
    <property type="match status" value="1"/>
</dbReference>
<evidence type="ECO:0000313" key="2">
    <source>
        <dbReference type="EMBL" id="QDG49212.1"/>
    </source>
</evidence>
<evidence type="ECO:0000313" key="3">
    <source>
        <dbReference type="Proteomes" id="UP000315995"/>
    </source>
</evidence>
<feature type="region of interest" description="Disordered" evidence="1">
    <location>
        <begin position="44"/>
        <end position="67"/>
    </location>
</feature>
<gene>
    <name evidence="2" type="ORF">FIV42_00190</name>
</gene>
<dbReference type="RefSeq" id="WP_141195711.1">
    <property type="nucleotide sequence ID" value="NZ_CP041186.1"/>
</dbReference>
<feature type="compositionally biased region" description="Basic and acidic residues" evidence="1">
    <location>
        <begin position="47"/>
        <end position="67"/>
    </location>
</feature>
<dbReference type="Gene3D" id="2.60.120.580">
    <property type="entry name" value="Acetamidase/Formamidase-like domains"/>
    <property type="match status" value="2"/>
</dbReference>
<evidence type="ECO:0000256" key="1">
    <source>
        <dbReference type="SAM" id="MobiDB-lite"/>
    </source>
</evidence>
<reference evidence="2 3" key="1">
    <citation type="submission" date="2019-06" db="EMBL/GenBank/DDBJ databases">
        <title>Persicimonas caeni gen. nov., sp. nov., a predatory bacterium isolated from solar saltern.</title>
        <authorList>
            <person name="Wang S."/>
        </authorList>
    </citation>
    <scope>NUCLEOTIDE SEQUENCE [LARGE SCALE GENOMIC DNA]</scope>
    <source>
        <strain evidence="2 3">YN101</strain>
    </source>
</reference>
<dbReference type="InterPro" id="IPR004304">
    <property type="entry name" value="FmdA_AmdA"/>
</dbReference>
<dbReference type="Proteomes" id="UP000315995">
    <property type="component" value="Chromosome"/>
</dbReference>
<dbReference type="PANTHER" id="PTHR31891:SF1">
    <property type="entry name" value="FORMAMIDASE C869.04-RELATED"/>
    <property type="match status" value="1"/>
</dbReference>